<evidence type="ECO:0000256" key="1">
    <source>
        <dbReference type="SAM" id="Phobius"/>
    </source>
</evidence>
<feature type="transmembrane region" description="Helical" evidence="1">
    <location>
        <begin position="45"/>
        <end position="65"/>
    </location>
</feature>
<name>J9GSB3_9ZZZZ</name>
<comment type="caution">
    <text evidence="2">The sequence shown here is derived from an EMBL/GenBank/DDBJ whole genome shotgun (WGS) entry which is preliminary data.</text>
</comment>
<keyword evidence="1" id="KW-1133">Transmembrane helix</keyword>
<reference evidence="2" key="1">
    <citation type="journal article" date="2012" name="PLoS ONE">
        <title>Gene sets for utilization of primary and secondary nutrition supplies in the distal gut of endangered iberian lynx.</title>
        <authorList>
            <person name="Alcaide M."/>
            <person name="Messina E."/>
            <person name="Richter M."/>
            <person name="Bargiela R."/>
            <person name="Peplies J."/>
            <person name="Huws S.A."/>
            <person name="Newbold C.J."/>
            <person name="Golyshin P.N."/>
            <person name="Simon M.A."/>
            <person name="Lopez G."/>
            <person name="Yakimov M.M."/>
            <person name="Ferrer M."/>
        </authorList>
    </citation>
    <scope>NUCLEOTIDE SEQUENCE</scope>
</reference>
<proteinExistence type="predicted"/>
<evidence type="ECO:0000313" key="2">
    <source>
        <dbReference type="EMBL" id="EJX05508.1"/>
    </source>
</evidence>
<keyword evidence="1" id="KW-0812">Transmembrane</keyword>
<organism evidence="2">
    <name type="scientific">gut metagenome</name>
    <dbReference type="NCBI Taxonomy" id="749906"/>
    <lineage>
        <taxon>unclassified sequences</taxon>
        <taxon>metagenomes</taxon>
        <taxon>organismal metagenomes</taxon>
    </lineage>
</organism>
<protein>
    <submittedName>
        <fullName evidence="2">Uncharacterized protein</fullName>
    </submittedName>
</protein>
<accession>J9GSB3</accession>
<keyword evidence="1" id="KW-0472">Membrane</keyword>
<dbReference type="AlphaFoldDB" id="J9GSB3"/>
<sequence>MEVAVFVFNDLGLEYIAASVCCIEMTQSGRTYHIRHDIVDINKTLPANFIFNLAVVFVLIGCILADKSDVHQIVNTMPFLLSIGYDRIILR</sequence>
<dbReference type="EMBL" id="AMCI01001446">
    <property type="protein sequence ID" value="EJX05508.1"/>
    <property type="molecule type" value="Genomic_DNA"/>
</dbReference>
<gene>
    <name evidence="2" type="ORF">EVA_06384</name>
</gene>